<protein>
    <submittedName>
        <fullName evidence="1">Uncharacterized protein</fullName>
    </submittedName>
</protein>
<accession>A0A8S9LZR5</accession>
<organism evidence="1">
    <name type="scientific">Brassica cretica</name>
    <name type="common">Mustard</name>
    <dbReference type="NCBI Taxonomy" id="69181"/>
    <lineage>
        <taxon>Eukaryota</taxon>
        <taxon>Viridiplantae</taxon>
        <taxon>Streptophyta</taxon>
        <taxon>Embryophyta</taxon>
        <taxon>Tracheophyta</taxon>
        <taxon>Spermatophyta</taxon>
        <taxon>Magnoliopsida</taxon>
        <taxon>eudicotyledons</taxon>
        <taxon>Gunneridae</taxon>
        <taxon>Pentapetalae</taxon>
        <taxon>rosids</taxon>
        <taxon>malvids</taxon>
        <taxon>Brassicales</taxon>
        <taxon>Brassicaceae</taxon>
        <taxon>Brassiceae</taxon>
        <taxon>Brassica</taxon>
    </lineage>
</organism>
<comment type="caution">
    <text evidence="1">The sequence shown here is derived from an EMBL/GenBank/DDBJ whole genome shotgun (WGS) entry which is preliminary data.</text>
</comment>
<name>A0A8S9LZR5_BRACR</name>
<gene>
    <name evidence="1" type="ORF">F2Q70_00012279</name>
</gene>
<dbReference type="EMBL" id="QGKY02000089">
    <property type="protein sequence ID" value="KAF2612945.1"/>
    <property type="molecule type" value="Genomic_DNA"/>
</dbReference>
<evidence type="ECO:0000313" key="1">
    <source>
        <dbReference type="EMBL" id="KAF2612945.1"/>
    </source>
</evidence>
<dbReference type="AlphaFoldDB" id="A0A8S9LZR5"/>
<reference evidence="1" key="1">
    <citation type="submission" date="2019-12" db="EMBL/GenBank/DDBJ databases">
        <title>Genome sequencing and annotation of Brassica cretica.</title>
        <authorList>
            <person name="Studholme D.J."/>
            <person name="Sarris P.F."/>
        </authorList>
    </citation>
    <scope>NUCLEOTIDE SEQUENCE</scope>
    <source>
        <strain evidence="1">PFS-102/07</strain>
        <tissue evidence="1">Leaf</tissue>
    </source>
</reference>
<proteinExistence type="predicted"/>
<sequence length="139" mass="16052">MDLDGDDDGSRRREYIDVEREKMDLGVEREEIMWLKIKGSSGVDVSGCKISTSIFNLYVVRSFASFGGSWNVMKTLRAKIWVLRSLFVRRVGRHVLPDAVVSRLWSRFYLSLRYSFDGLRPSWREAVLSLLAVSELVSR</sequence>